<evidence type="ECO:0008006" key="3">
    <source>
        <dbReference type="Google" id="ProtNLM"/>
    </source>
</evidence>
<evidence type="ECO:0000313" key="2">
    <source>
        <dbReference type="Proteomes" id="UP000199564"/>
    </source>
</evidence>
<reference evidence="2" key="1">
    <citation type="submission" date="2016-10" db="EMBL/GenBank/DDBJ databases">
        <authorList>
            <person name="Varghese N."/>
            <person name="Submissions S."/>
        </authorList>
    </citation>
    <scope>NUCLEOTIDE SEQUENCE [LARGE SCALE GENOMIC DNA]</scope>
    <source>
        <strain evidence="2">DSM 15282</strain>
    </source>
</reference>
<protein>
    <recommendedName>
        <fullName evidence="3">Lipoprotein</fullName>
    </recommendedName>
</protein>
<dbReference type="STRING" id="226506.SAMN04488519_106291"/>
<accession>A0A1I5H4X1</accession>
<dbReference type="AlphaFoldDB" id="A0A1I5H4X1"/>
<evidence type="ECO:0000313" key="1">
    <source>
        <dbReference type="EMBL" id="SFO43314.1"/>
    </source>
</evidence>
<name>A0A1I5H4X1_9BACT</name>
<dbReference type="EMBL" id="FOVW01000006">
    <property type="protein sequence ID" value="SFO43314.1"/>
    <property type="molecule type" value="Genomic_DNA"/>
</dbReference>
<proteinExistence type="predicted"/>
<dbReference type="PROSITE" id="PS51257">
    <property type="entry name" value="PROKAR_LIPOPROTEIN"/>
    <property type="match status" value="1"/>
</dbReference>
<dbReference type="RefSeq" id="WP_091654238.1">
    <property type="nucleotide sequence ID" value="NZ_FOVW01000006.1"/>
</dbReference>
<sequence length="202" mass="23074">MKSLKGNYSLITPLCLFLIFLISSCIPNDIETVDPMNDPQLEYLEDSPFPNPLENLRMDPMTLSMLANLRAATAKYQKFDVALEDGYLQGSDCVASPDGGMGYHFVNFEEVDGEFDPTKPEALLYEEQSNGRMRLVGVEFVIVADLWDLENDDIPYFGNQKFEEAFPPAPLPFRNYQLHVWVWKNNPEGIFMKWNPTVKCSD</sequence>
<dbReference type="Proteomes" id="UP000199564">
    <property type="component" value="Unassembled WGS sequence"/>
</dbReference>
<gene>
    <name evidence="1" type="ORF">SAMN04488519_106291</name>
</gene>
<keyword evidence="2" id="KW-1185">Reference proteome</keyword>
<organism evidence="1 2">
    <name type="scientific">Algoriphagus ornithinivorans</name>
    <dbReference type="NCBI Taxonomy" id="226506"/>
    <lineage>
        <taxon>Bacteria</taxon>
        <taxon>Pseudomonadati</taxon>
        <taxon>Bacteroidota</taxon>
        <taxon>Cytophagia</taxon>
        <taxon>Cytophagales</taxon>
        <taxon>Cyclobacteriaceae</taxon>
        <taxon>Algoriphagus</taxon>
    </lineage>
</organism>